<evidence type="ECO:0000259" key="5">
    <source>
        <dbReference type="PROSITE" id="PS50893"/>
    </source>
</evidence>
<dbReference type="Proteomes" id="UP000433181">
    <property type="component" value="Unassembled WGS sequence"/>
</dbReference>
<evidence type="ECO:0000256" key="2">
    <source>
        <dbReference type="ARBA" id="ARBA00022448"/>
    </source>
</evidence>
<comment type="caution">
    <text evidence="6">The sequence shown here is derived from an EMBL/GenBank/DDBJ whole genome shotgun (WGS) entry which is preliminary data.</text>
</comment>
<evidence type="ECO:0000313" key="6">
    <source>
        <dbReference type="EMBL" id="MSU07575.1"/>
    </source>
</evidence>
<dbReference type="InterPro" id="IPR015860">
    <property type="entry name" value="ABC_transpr_TagH-like"/>
</dbReference>
<dbReference type="GO" id="GO:0016020">
    <property type="term" value="C:membrane"/>
    <property type="evidence" value="ECO:0007669"/>
    <property type="project" value="InterPro"/>
</dbReference>
<dbReference type="GO" id="GO:0005524">
    <property type="term" value="F:ATP binding"/>
    <property type="evidence" value="ECO:0007669"/>
    <property type="project" value="UniProtKB-KW"/>
</dbReference>
<dbReference type="Pfam" id="PF00005">
    <property type="entry name" value="ABC_tran"/>
    <property type="match status" value="1"/>
</dbReference>
<evidence type="ECO:0000313" key="7">
    <source>
        <dbReference type="Proteomes" id="UP000433181"/>
    </source>
</evidence>
<reference evidence="6 7" key="1">
    <citation type="submission" date="2019-08" db="EMBL/GenBank/DDBJ databases">
        <title>In-depth cultivation of the pig gut microbiome towards novel bacterial diversity and tailored functional studies.</title>
        <authorList>
            <person name="Wylensek D."/>
            <person name="Hitch T.C.A."/>
            <person name="Clavel T."/>
        </authorList>
    </citation>
    <scope>NUCLEOTIDE SEQUENCE [LARGE SCALE GENOMIC DNA]</scope>
    <source>
        <strain evidence="6 7">WCA-693-APC-5D-A</strain>
    </source>
</reference>
<protein>
    <submittedName>
        <fullName evidence="6">ABC transporter ATP-binding protein</fullName>
    </submittedName>
</protein>
<dbReference type="InterPro" id="IPR027417">
    <property type="entry name" value="P-loop_NTPase"/>
</dbReference>
<comment type="similarity">
    <text evidence="1">Belongs to the ABC transporter superfamily.</text>
</comment>
<dbReference type="PROSITE" id="PS50893">
    <property type="entry name" value="ABC_TRANSPORTER_2"/>
    <property type="match status" value="1"/>
</dbReference>
<name>A0A6I2UCJ3_9FIRM</name>
<dbReference type="GO" id="GO:0140359">
    <property type="term" value="F:ABC-type transporter activity"/>
    <property type="evidence" value="ECO:0007669"/>
    <property type="project" value="InterPro"/>
</dbReference>
<evidence type="ECO:0000256" key="1">
    <source>
        <dbReference type="ARBA" id="ARBA00005417"/>
    </source>
</evidence>
<dbReference type="PANTHER" id="PTHR46743">
    <property type="entry name" value="TEICHOIC ACIDS EXPORT ATP-BINDING PROTEIN TAGH"/>
    <property type="match status" value="1"/>
</dbReference>
<evidence type="ECO:0000256" key="3">
    <source>
        <dbReference type="ARBA" id="ARBA00022741"/>
    </source>
</evidence>
<feature type="domain" description="ABC transporter" evidence="5">
    <location>
        <begin position="25"/>
        <end position="249"/>
    </location>
</feature>
<organism evidence="6 7">
    <name type="scientific">Anaerovibrio slackiae</name>
    <dbReference type="NCBI Taxonomy" id="2652309"/>
    <lineage>
        <taxon>Bacteria</taxon>
        <taxon>Bacillati</taxon>
        <taxon>Bacillota</taxon>
        <taxon>Negativicutes</taxon>
        <taxon>Selenomonadales</taxon>
        <taxon>Selenomonadaceae</taxon>
        <taxon>Anaerovibrio</taxon>
    </lineage>
</organism>
<dbReference type="EMBL" id="VUNR01000002">
    <property type="protein sequence ID" value="MSU07575.1"/>
    <property type="molecule type" value="Genomic_DNA"/>
</dbReference>
<keyword evidence="3" id="KW-0547">Nucleotide-binding</keyword>
<proteinExistence type="inferred from homology"/>
<dbReference type="Gene3D" id="3.40.50.300">
    <property type="entry name" value="P-loop containing nucleotide triphosphate hydrolases"/>
    <property type="match status" value="1"/>
</dbReference>
<dbReference type="GeneID" id="96777483"/>
<dbReference type="RefSeq" id="WP_154405258.1">
    <property type="nucleotide sequence ID" value="NZ_VUNR01000002.1"/>
</dbReference>
<dbReference type="AlphaFoldDB" id="A0A6I2UCJ3"/>
<dbReference type="PANTHER" id="PTHR46743:SF2">
    <property type="entry name" value="TEICHOIC ACIDS EXPORT ATP-BINDING PROTEIN TAGH"/>
    <property type="match status" value="1"/>
</dbReference>
<dbReference type="GO" id="GO:0016887">
    <property type="term" value="F:ATP hydrolysis activity"/>
    <property type="evidence" value="ECO:0007669"/>
    <property type="project" value="InterPro"/>
</dbReference>
<keyword evidence="4 6" id="KW-0067">ATP-binding</keyword>
<dbReference type="InterPro" id="IPR003439">
    <property type="entry name" value="ABC_transporter-like_ATP-bd"/>
</dbReference>
<dbReference type="SUPFAM" id="SSF52540">
    <property type="entry name" value="P-loop containing nucleoside triphosphate hydrolases"/>
    <property type="match status" value="1"/>
</dbReference>
<gene>
    <name evidence="6" type="ORF">FYJ84_00990</name>
</gene>
<dbReference type="CDD" id="cd03220">
    <property type="entry name" value="ABC_KpsT_Wzt"/>
    <property type="match status" value="1"/>
</dbReference>
<accession>A0A6I2UCJ3</accession>
<dbReference type="InterPro" id="IPR003593">
    <property type="entry name" value="AAA+_ATPase"/>
</dbReference>
<dbReference type="InterPro" id="IPR050683">
    <property type="entry name" value="Bact_Polysacc_Export_ATP-bd"/>
</dbReference>
<evidence type="ECO:0000256" key="4">
    <source>
        <dbReference type="ARBA" id="ARBA00022840"/>
    </source>
</evidence>
<keyword evidence="2" id="KW-0813">Transport</keyword>
<keyword evidence="7" id="KW-1185">Reference proteome</keyword>
<sequence length="381" mass="43455">MNENAIEVRNVTMKFNLMEEKVDSIKEYALKFLQRKLLFNEFIALDDVSFDIKKGDVFALIGFNGAGKSTMLKILAGVLKPTSGHVSINGNIAPLIEVGAGFDQDLTARENIFLNGAILGYSKEFLDAHFENIIEFAELKDFVNVPVKNFSSGMYARLGFAIATEVRPDILIVDEVLSVGDFKFQQKCEKRIREMISKGTTVVIVSHTIDLIRNLCNRVLWLDHGKVKEYGSAETVCEKYEPSKMRGKTTRNLFYNGREVTQRVILQKNSIKQVIIHPITWKRRYLETDELVMSIRSLSGESLCTTKVFLNDFSDNREYAIDVNMYGLAEYSAYDIVFSLSRDGEWEEEFQLLTTLKYDSSMGRAILDDKEQAWSICMKLI</sequence>
<dbReference type="SMART" id="SM00382">
    <property type="entry name" value="AAA"/>
    <property type="match status" value="1"/>
</dbReference>